<reference evidence="8 9" key="1">
    <citation type="journal article" date="2023" name="G3 (Bethesda)">
        <title>A chromosome-length genome assembly and annotation of blackberry (Rubus argutus, cv. 'Hillquist').</title>
        <authorList>
            <person name="Bruna T."/>
            <person name="Aryal R."/>
            <person name="Dudchenko O."/>
            <person name="Sargent D.J."/>
            <person name="Mead D."/>
            <person name="Buti M."/>
            <person name="Cavallini A."/>
            <person name="Hytonen T."/>
            <person name="Andres J."/>
            <person name="Pham M."/>
            <person name="Weisz D."/>
            <person name="Mascagni F."/>
            <person name="Usai G."/>
            <person name="Natali L."/>
            <person name="Bassil N."/>
            <person name="Fernandez G.E."/>
            <person name="Lomsadze A."/>
            <person name="Armour M."/>
            <person name="Olukolu B."/>
            <person name="Poorten T."/>
            <person name="Britton C."/>
            <person name="Davik J."/>
            <person name="Ashrafi H."/>
            <person name="Aiden E.L."/>
            <person name="Borodovsky M."/>
            <person name="Worthington M."/>
        </authorList>
    </citation>
    <scope>NUCLEOTIDE SEQUENCE [LARGE SCALE GENOMIC DNA]</scope>
    <source>
        <strain evidence="8">PI 553951</strain>
    </source>
</reference>
<evidence type="ECO:0000313" key="9">
    <source>
        <dbReference type="Proteomes" id="UP001457282"/>
    </source>
</evidence>
<evidence type="ECO:0000313" key="8">
    <source>
        <dbReference type="EMBL" id="KAK9940389.1"/>
    </source>
</evidence>
<comment type="subcellular location">
    <subcellularLocation>
        <location evidence="1">Nucleus</location>
    </subcellularLocation>
</comment>
<dbReference type="SUPFAM" id="SSF54171">
    <property type="entry name" value="DNA-binding domain"/>
    <property type="match status" value="1"/>
</dbReference>
<feature type="domain" description="MBD" evidence="7">
    <location>
        <begin position="32"/>
        <end position="107"/>
    </location>
</feature>
<dbReference type="InterPro" id="IPR016177">
    <property type="entry name" value="DNA-bd_dom_sf"/>
</dbReference>
<feature type="region of interest" description="Disordered" evidence="6">
    <location>
        <begin position="1"/>
        <end position="28"/>
    </location>
</feature>
<accession>A0AAW1XUU7</accession>
<evidence type="ECO:0000256" key="4">
    <source>
        <dbReference type="ARBA" id="ARBA00023163"/>
    </source>
</evidence>
<keyword evidence="3" id="KW-0238">DNA-binding</keyword>
<name>A0AAW1XUU7_RUBAR</name>
<sequence>MKMRRKSSSPEPNPLLTMMPVKGEDEPSGRQLQLVTASHLGLPDGWLVEKRPRLSGGHVDKYYIAPDTGLKFRSLLAVQRYLTDGQIETRTRREKQGSQCTVSSRIYLCFS</sequence>
<protein>
    <recommendedName>
        <fullName evidence="7">MBD domain-containing protein</fullName>
    </recommendedName>
</protein>
<gene>
    <name evidence="8" type="ORF">M0R45_017053</name>
</gene>
<keyword evidence="2" id="KW-0805">Transcription regulation</keyword>
<evidence type="ECO:0000256" key="5">
    <source>
        <dbReference type="ARBA" id="ARBA00023242"/>
    </source>
</evidence>
<dbReference type="Gene3D" id="3.30.890.10">
    <property type="entry name" value="Methyl-cpg-binding Protein 2, Chain A"/>
    <property type="match status" value="1"/>
</dbReference>
<keyword evidence="5" id="KW-0539">Nucleus</keyword>
<keyword evidence="4" id="KW-0804">Transcription</keyword>
<evidence type="ECO:0000256" key="6">
    <source>
        <dbReference type="SAM" id="MobiDB-lite"/>
    </source>
</evidence>
<dbReference type="InterPro" id="IPR001739">
    <property type="entry name" value="Methyl_CpG_DNA-bd"/>
</dbReference>
<evidence type="ECO:0000256" key="1">
    <source>
        <dbReference type="ARBA" id="ARBA00004123"/>
    </source>
</evidence>
<evidence type="ECO:0000256" key="2">
    <source>
        <dbReference type="ARBA" id="ARBA00023015"/>
    </source>
</evidence>
<dbReference type="GO" id="GO:0005634">
    <property type="term" value="C:nucleus"/>
    <property type="evidence" value="ECO:0007669"/>
    <property type="project" value="UniProtKB-SubCell"/>
</dbReference>
<dbReference type="AlphaFoldDB" id="A0AAW1XUU7"/>
<evidence type="ECO:0000256" key="3">
    <source>
        <dbReference type="ARBA" id="ARBA00023125"/>
    </source>
</evidence>
<dbReference type="Pfam" id="PF01429">
    <property type="entry name" value="MBD"/>
    <property type="match status" value="1"/>
</dbReference>
<dbReference type="Proteomes" id="UP001457282">
    <property type="component" value="Unassembled WGS sequence"/>
</dbReference>
<keyword evidence="9" id="KW-1185">Reference proteome</keyword>
<dbReference type="InterPro" id="IPR038945">
    <property type="entry name" value="MBD13-like"/>
</dbReference>
<evidence type="ECO:0000259" key="7">
    <source>
        <dbReference type="PROSITE" id="PS50982"/>
    </source>
</evidence>
<dbReference type="PANTHER" id="PTHR34067:SF20">
    <property type="entry name" value="OS08G0206700 PROTEIN"/>
    <property type="match status" value="1"/>
</dbReference>
<dbReference type="EMBL" id="JBEDUW010000003">
    <property type="protein sequence ID" value="KAK9940389.1"/>
    <property type="molecule type" value="Genomic_DNA"/>
</dbReference>
<dbReference type="CDD" id="cd00122">
    <property type="entry name" value="MBD"/>
    <property type="match status" value="1"/>
</dbReference>
<dbReference type="PANTHER" id="PTHR34067">
    <property type="entry name" value="OS04G0193200 PROTEIN"/>
    <property type="match status" value="1"/>
</dbReference>
<dbReference type="GO" id="GO:0003677">
    <property type="term" value="F:DNA binding"/>
    <property type="evidence" value="ECO:0007669"/>
    <property type="project" value="UniProtKB-KW"/>
</dbReference>
<organism evidence="8 9">
    <name type="scientific">Rubus argutus</name>
    <name type="common">Southern blackberry</name>
    <dbReference type="NCBI Taxonomy" id="59490"/>
    <lineage>
        <taxon>Eukaryota</taxon>
        <taxon>Viridiplantae</taxon>
        <taxon>Streptophyta</taxon>
        <taxon>Embryophyta</taxon>
        <taxon>Tracheophyta</taxon>
        <taxon>Spermatophyta</taxon>
        <taxon>Magnoliopsida</taxon>
        <taxon>eudicotyledons</taxon>
        <taxon>Gunneridae</taxon>
        <taxon>Pentapetalae</taxon>
        <taxon>rosids</taxon>
        <taxon>fabids</taxon>
        <taxon>Rosales</taxon>
        <taxon>Rosaceae</taxon>
        <taxon>Rosoideae</taxon>
        <taxon>Rosoideae incertae sedis</taxon>
        <taxon>Rubus</taxon>
    </lineage>
</organism>
<dbReference type="PROSITE" id="PS50982">
    <property type="entry name" value="MBD"/>
    <property type="match status" value="1"/>
</dbReference>
<proteinExistence type="predicted"/>
<comment type="caution">
    <text evidence="8">The sequence shown here is derived from an EMBL/GenBank/DDBJ whole genome shotgun (WGS) entry which is preliminary data.</text>
</comment>